<keyword evidence="13" id="KW-1185">Reference proteome</keyword>
<accession>A0A4Q0PIC3</accession>
<keyword evidence="4" id="KW-0808">Transferase</keyword>
<dbReference type="SUPFAM" id="SSF63829">
    <property type="entry name" value="Calcium-dependent phosphotriesterase"/>
    <property type="match status" value="3"/>
</dbReference>
<dbReference type="RefSeq" id="WP_128764126.1">
    <property type="nucleotide sequence ID" value="NZ_JBHUOO010000003.1"/>
</dbReference>
<dbReference type="InterPro" id="IPR003594">
    <property type="entry name" value="HATPase_dom"/>
</dbReference>
<dbReference type="Pfam" id="PF00512">
    <property type="entry name" value="HisKA"/>
    <property type="match status" value="1"/>
</dbReference>
<dbReference type="InterPro" id="IPR003661">
    <property type="entry name" value="HisK_dim/P_dom"/>
</dbReference>
<proteinExistence type="predicted"/>
<dbReference type="OrthoDB" id="1522078at2"/>
<evidence type="ECO:0000256" key="5">
    <source>
        <dbReference type="ARBA" id="ARBA00022777"/>
    </source>
</evidence>
<reference evidence="12 13" key="1">
    <citation type="submission" date="2018-07" db="EMBL/GenBank/DDBJ databases">
        <title>Leeuwenhoekiella genomics.</title>
        <authorList>
            <person name="Tahon G."/>
            <person name="Willems A."/>
        </authorList>
    </citation>
    <scope>NUCLEOTIDE SEQUENCE [LARGE SCALE GENOMIC DNA]</scope>
    <source>
        <strain evidence="12 13">LMG 29608</strain>
    </source>
</reference>
<dbReference type="CDD" id="cd00082">
    <property type="entry name" value="HisKA"/>
    <property type="match status" value="1"/>
</dbReference>
<dbReference type="InterPro" id="IPR011110">
    <property type="entry name" value="Reg_prop"/>
</dbReference>
<evidence type="ECO:0000313" key="12">
    <source>
        <dbReference type="EMBL" id="RXG26470.1"/>
    </source>
</evidence>
<feature type="domain" description="Response regulatory" evidence="11">
    <location>
        <begin position="1114"/>
        <end position="1229"/>
    </location>
</feature>
<dbReference type="SUPFAM" id="SSF55874">
    <property type="entry name" value="ATPase domain of HSP90 chaperone/DNA topoisomerase II/histidine kinase"/>
    <property type="match status" value="1"/>
</dbReference>
<evidence type="ECO:0000256" key="6">
    <source>
        <dbReference type="ARBA" id="ARBA00023015"/>
    </source>
</evidence>
<dbReference type="InterPro" id="IPR018060">
    <property type="entry name" value="HTH_AraC"/>
</dbReference>
<gene>
    <name evidence="12" type="ORF">DSM02_467</name>
</gene>
<evidence type="ECO:0000256" key="2">
    <source>
        <dbReference type="ARBA" id="ARBA00012438"/>
    </source>
</evidence>
<dbReference type="Pfam" id="PF07494">
    <property type="entry name" value="Reg_prop"/>
    <property type="match status" value="2"/>
</dbReference>
<dbReference type="Gene3D" id="1.10.10.60">
    <property type="entry name" value="Homeodomain-like"/>
    <property type="match status" value="1"/>
</dbReference>
<dbReference type="Pfam" id="PF07495">
    <property type="entry name" value="Y_Y_Y"/>
    <property type="match status" value="1"/>
</dbReference>
<dbReference type="GO" id="GO:0043565">
    <property type="term" value="F:sequence-specific DNA binding"/>
    <property type="evidence" value="ECO:0007669"/>
    <property type="project" value="InterPro"/>
</dbReference>
<dbReference type="SMART" id="SM00387">
    <property type="entry name" value="HATPase_c"/>
    <property type="match status" value="1"/>
</dbReference>
<dbReference type="Proteomes" id="UP000289859">
    <property type="component" value="Unassembled WGS sequence"/>
</dbReference>
<dbReference type="PANTHER" id="PTHR43547:SF2">
    <property type="entry name" value="HYBRID SIGNAL TRANSDUCTION HISTIDINE KINASE C"/>
    <property type="match status" value="1"/>
</dbReference>
<dbReference type="Gene3D" id="1.10.287.130">
    <property type="match status" value="1"/>
</dbReference>
<dbReference type="GO" id="GO:0003700">
    <property type="term" value="F:DNA-binding transcription factor activity"/>
    <property type="evidence" value="ECO:0007669"/>
    <property type="project" value="InterPro"/>
</dbReference>
<organism evidence="12 13">
    <name type="scientific">Leeuwenhoekiella polynyae</name>
    <dbReference type="NCBI Taxonomy" id="1550906"/>
    <lineage>
        <taxon>Bacteria</taxon>
        <taxon>Pseudomonadati</taxon>
        <taxon>Bacteroidota</taxon>
        <taxon>Flavobacteriia</taxon>
        <taxon>Flavobacteriales</taxon>
        <taxon>Flavobacteriaceae</taxon>
        <taxon>Leeuwenhoekiella</taxon>
    </lineage>
</organism>
<dbReference type="InterPro" id="IPR005467">
    <property type="entry name" value="His_kinase_dom"/>
</dbReference>
<keyword evidence="3 8" id="KW-0597">Phosphoprotein</keyword>
<dbReference type="InterPro" id="IPR011006">
    <property type="entry name" value="CheY-like_superfamily"/>
</dbReference>
<evidence type="ECO:0000256" key="7">
    <source>
        <dbReference type="ARBA" id="ARBA00023163"/>
    </source>
</evidence>
<dbReference type="Gene3D" id="3.30.565.10">
    <property type="entry name" value="Histidine kinase-like ATPase, C-terminal domain"/>
    <property type="match status" value="1"/>
</dbReference>
<evidence type="ECO:0000259" key="9">
    <source>
        <dbReference type="PROSITE" id="PS01124"/>
    </source>
</evidence>
<dbReference type="PANTHER" id="PTHR43547">
    <property type="entry name" value="TWO-COMPONENT HISTIDINE KINASE"/>
    <property type="match status" value="1"/>
</dbReference>
<dbReference type="PRINTS" id="PR00344">
    <property type="entry name" value="BCTRLSENSOR"/>
</dbReference>
<dbReference type="SMART" id="SM00448">
    <property type="entry name" value="REC"/>
    <property type="match status" value="1"/>
</dbReference>
<comment type="caution">
    <text evidence="12">The sequence shown here is derived from an EMBL/GenBank/DDBJ whole genome shotgun (WGS) entry which is preliminary data.</text>
</comment>
<dbReference type="SUPFAM" id="SSF47384">
    <property type="entry name" value="Homodimeric domain of signal transducing histidine kinase"/>
    <property type="match status" value="1"/>
</dbReference>
<dbReference type="SMART" id="SM00388">
    <property type="entry name" value="HisKA"/>
    <property type="match status" value="1"/>
</dbReference>
<dbReference type="Gene3D" id="3.40.50.2300">
    <property type="match status" value="1"/>
</dbReference>
<dbReference type="EMBL" id="QOVK01000001">
    <property type="protein sequence ID" value="RXG26470.1"/>
    <property type="molecule type" value="Genomic_DNA"/>
</dbReference>
<dbReference type="InterPro" id="IPR013783">
    <property type="entry name" value="Ig-like_fold"/>
</dbReference>
<name>A0A4Q0PIC3_9FLAO</name>
<dbReference type="Gene3D" id="2.60.40.10">
    <property type="entry name" value="Immunoglobulins"/>
    <property type="match status" value="1"/>
</dbReference>
<dbReference type="SUPFAM" id="SSF46689">
    <property type="entry name" value="Homeodomain-like"/>
    <property type="match status" value="1"/>
</dbReference>
<dbReference type="SMART" id="SM00342">
    <property type="entry name" value="HTH_ARAC"/>
    <property type="match status" value="1"/>
</dbReference>
<evidence type="ECO:0000256" key="4">
    <source>
        <dbReference type="ARBA" id="ARBA00022679"/>
    </source>
</evidence>
<evidence type="ECO:0000259" key="11">
    <source>
        <dbReference type="PROSITE" id="PS50110"/>
    </source>
</evidence>
<comment type="catalytic activity">
    <reaction evidence="1">
        <text>ATP + protein L-histidine = ADP + protein N-phospho-L-histidine.</text>
        <dbReference type="EC" id="2.7.13.3"/>
    </reaction>
</comment>
<evidence type="ECO:0000256" key="3">
    <source>
        <dbReference type="ARBA" id="ARBA00022553"/>
    </source>
</evidence>
<dbReference type="GO" id="GO:0000155">
    <property type="term" value="F:phosphorelay sensor kinase activity"/>
    <property type="evidence" value="ECO:0007669"/>
    <property type="project" value="InterPro"/>
</dbReference>
<keyword evidence="7" id="KW-0804">Transcription</keyword>
<dbReference type="Pfam" id="PF12833">
    <property type="entry name" value="HTH_18"/>
    <property type="match status" value="1"/>
</dbReference>
<dbReference type="InterPro" id="IPR036890">
    <property type="entry name" value="HATPase_C_sf"/>
</dbReference>
<dbReference type="PROSITE" id="PS01124">
    <property type="entry name" value="HTH_ARAC_FAMILY_2"/>
    <property type="match status" value="1"/>
</dbReference>
<dbReference type="EC" id="2.7.13.3" evidence="2"/>
<feature type="modified residue" description="4-aspartylphosphate" evidence="8">
    <location>
        <position position="1162"/>
    </location>
</feature>
<protein>
    <recommendedName>
        <fullName evidence="2">histidine kinase</fullName>
        <ecNumber evidence="2">2.7.13.3</ecNumber>
    </recommendedName>
</protein>
<dbReference type="FunFam" id="3.30.565.10:FF:000006">
    <property type="entry name" value="Sensor histidine kinase WalK"/>
    <property type="match status" value="1"/>
</dbReference>
<dbReference type="Pfam" id="PF00072">
    <property type="entry name" value="Response_reg"/>
    <property type="match status" value="1"/>
</dbReference>
<dbReference type="InterPro" id="IPR011123">
    <property type="entry name" value="Y_Y_Y"/>
</dbReference>
<dbReference type="PROSITE" id="PS50110">
    <property type="entry name" value="RESPONSE_REGULATORY"/>
    <property type="match status" value="1"/>
</dbReference>
<sequence length="1372" mass="156446">MAQYRPKISIAFVKGFKLILVVIISIGQSYGNNIRNINSRHGLSNSAVTCLFQDSERYLWMGTYDGLNKYNGIDIKVYKPSINNTHSLSGNIVKSIIESKDGYLWVLTKSGLDRYSKKSDRVEAHFSDFGVNSLMAIDGDGTFYVMTQEGKLYWFDLEEEVFNEIRLPDTKQYKNCENFIIDSHNNIWISNNGIIKKFAIGYSQNSKPLLTPMDDFRHDQAISDTFYDAAEERVIFIDEKRDLYVVRPGGVEYIKNISSLIAQYGGITSILYDGNDILIAFRVSGLIKLIHKNGYQVEKMLMNCGVFSLLIDKTQDIIWVGTDGHGVYAYINEEFVFNGINFNELPINIQRPVRAIYTDSNDDLWLGTKGNGIVRIEDYEKGIGADNRSNTEHITTAEGLSGNAVYAFEMSTKNNLLWIGSNGPQLDYYSYKDRKIHRLINKTSTRFVDVHSLLETSDSTLWVASYYDLLRVKIQKRGNELEVSEVKKYEFDRAKGHQYNQVFSIKQENDSILWLGMRGSGALRLNYNTGNYRLVTFEKNGIAPMNDILSVCVGRDGSKWFGSSYGLVEIEKNHESVFQYNNYNESDGLPNNTIHGILENTDGKLWLSTNSGIVLYNPEEHAFRNFDQRTGLKVIEFSDNAYYEDKAASTYFFGGIDGVVWVKHGQKPENDYVPPVYFTNLRFFNEDHNINDFMVDEDNQEQLRLNYSQNFFTVSFVVNDFINGKNGKYSYKLENFSETWMDAKNREAQFTNIPPGDYVLKVKYQGGVTGQTQKASLHISILPPWYLSIYAKIAYGLVLISLLFLFDYYKRSKYEEKQRKIAQVLDQKYKEKAYESKLRFFTNITHEFCTPLTLINTPSERIISYEGSDSFIKKHALTIKANAARLNNLVQEIIDFRRIETGNRVYIIKSCNINTICNEIVESFADLAEENNVTLSLNLESDIIWNLDQNSLTKTLTNLISNAFKYTPKNGLIRVEGFTEKNQLILKVYNTGKGIDSKDIPYIFNRYSVLDNVDSNSIQGISSRNGLGLAICKSLVTKLGGSIDVKSQIGQYAEFIVKLPVAKPSIVTGKDTSVQVREQVEVNDLKHQVPQSFEQSVDSTPLRKPSEHIKNSSTILIVDDNKEVVEILHEILSEGYNIEVAESGNVAFEKLKKETPDLVITDVMMPDMDGISFTKKIKGNPHINHIPVIMLSAKTALNDKIVGIESGADAYIAKPFDTHYLKSVVQQLLDKNLNLKKYYNSAVSGYDYLNGQLLAREDKDFISSAVEIIEDNISNGDFNQDDLAASLRVSLRSLYRKFKELDLPSPKDFIKEQRITYAAKIILKTNLTIQEIMYNTGFTTRSHFYNEFKKRYKQSPTKYRKSGGVKTPEKKV</sequence>
<feature type="domain" description="HTH araC/xylS-type" evidence="9">
    <location>
        <begin position="1263"/>
        <end position="1362"/>
    </location>
</feature>
<dbReference type="PROSITE" id="PS50109">
    <property type="entry name" value="HIS_KIN"/>
    <property type="match status" value="1"/>
</dbReference>
<dbReference type="CDD" id="cd17574">
    <property type="entry name" value="REC_OmpR"/>
    <property type="match status" value="1"/>
</dbReference>
<dbReference type="Gene3D" id="2.130.10.10">
    <property type="entry name" value="YVTN repeat-like/Quinoprotein amine dehydrogenase"/>
    <property type="match status" value="2"/>
</dbReference>
<dbReference type="InterPro" id="IPR004358">
    <property type="entry name" value="Sig_transdc_His_kin-like_C"/>
</dbReference>
<dbReference type="InterPro" id="IPR009057">
    <property type="entry name" value="Homeodomain-like_sf"/>
</dbReference>
<evidence type="ECO:0000256" key="1">
    <source>
        <dbReference type="ARBA" id="ARBA00000085"/>
    </source>
</evidence>
<feature type="domain" description="Histidine kinase" evidence="10">
    <location>
        <begin position="843"/>
        <end position="1063"/>
    </location>
</feature>
<keyword evidence="6" id="KW-0805">Transcription regulation</keyword>
<evidence type="ECO:0000259" key="10">
    <source>
        <dbReference type="PROSITE" id="PS50109"/>
    </source>
</evidence>
<dbReference type="InterPro" id="IPR001789">
    <property type="entry name" value="Sig_transdc_resp-reg_receiver"/>
</dbReference>
<evidence type="ECO:0000313" key="13">
    <source>
        <dbReference type="Proteomes" id="UP000289859"/>
    </source>
</evidence>
<dbReference type="SUPFAM" id="SSF52172">
    <property type="entry name" value="CheY-like"/>
    <property type="match status" value="1"/>
</dbReference>
<dbReference type="InterPro" id="IPR015943">
    <property type="entry name" value="WD40/YVTN_repeat-like_dom_sf"/>
</dbReference>
<dbReference type="InterPro" id="IPR036097">
    <property type="entry name" value="HisK_dim/P_sf"/>
</dbReference>
<keyword evidence="5" id="KW-0418">Kinase</keyword>
<dbReference type="Pfam" id="PF02518">
    <property type="entry name" value="HATPase_c"/>
    <property type="match status" value="1"/>
</dbReference>
<evidence type="ECO:0000256" key="8">
    <source>
        <dbReference type="PROSITE-ProRule" id="PRU00169"/>
    </source>
</evidence>